<reference evidence="2" key="1">
    <citation type="submission" date="2023-07" db="EMBL/GenBank/DDBJ databases">
        <title>Genomic Encyclopedia of Type Strains, Phase IV (KMG-IV): sequencing the most valuable type-strain genomes for metagenomic binning, comparative biology and taxonomic classification.</title>
        <authorList>
            <person name="Goeker M."/>
        </authorList>
    </citation>
    <scope>NUCLEOTIDE SEQUENCE</scope>
    <source>
        <strain evidence="2">DSM 26174</strain>
    </source>
</reference>
<gene>
    <name evidence="2" type="ORF">HNQ88_003219</name>
</gene>
<evidence type="ECO:0000259" key="1">
    <source>
        <dbReference type="Pfam" id="PF04230"/>
    </source>
</evidence>
<feature type="domain" description="Polysaccharide pyruvyl transferase" evidence="1">
    <location>
        <begin position="14"/>
        <end position="287"/>
    </location>
</feature>
<dbReference type="InterPro" id="IPR007345">
    <property type="entry name" value="Polysacch_pyruvyl_Trfase"/>
</dbReference>
<protein>
    <recommendedName>
        <fullName evidence="1">Polysaccharide pyruvyl transferase domain-containing protein</fullName>
    </recommendedName>
</protein>
<dbReference type="EMBL" id="JAVDQD010000004">
    <property type="protein sequence ID" value="MDR6240153.1"/>
    <property type="molecule type" value="Genomic_DNA"/>
</dbReference>
<name>A0AAE3XP61_9BACT</name>
<dbReference type="Proteomes" id="UP001185092">
    <property type="component" value="Unassembled WGS sequence"/>
</dbReference>
<keyword evidence="3" id="KW-1185">Reference proteome</keyword>
<dbReference type="Pfam" id="PF04230">
    <property type="entry name" value="PS_pyruv_trans"/>
    <property type="match status" value="1"/>
</dbReference>
<sequence length="350" mass="40499">MKKAYILAYQRATNYGAVLQIYALKKVLESKDVKVEVIDYIPYWMKVTLKNQPSVLSYLKRKLMNRTFDSFFGRLGLTKESYYSNADLCSKLPEADYYFVGSDQVWNTNIMKEDISYFLNFAPKQAKKVGYAVSMGNNPIASTFLDDVKEEIKHFDAVSVREMYVSEFVSTISSLETQIVLDPTLLLSCSDYDAVCDSKKFNKEYIVVYSAMRDENLYSMAIKLSNQTGLPIINLGYHFKGAHKHEYFKSPGNWLNRIKQAKYFLTNSFHGTVFSILMKKEFYVVPNTSQPGLNARFVELLNSLNLENRLINTYDELLNKLDSKICFNRPLELLEKRKEDSISFINRVLD</sequence>
<dbReference type="AlphaFoldDB" id="A0AAE3XP61"/>
<organism evidence="2 3">
    <name type="scientific">Aureibacter tunicatorum</name>
    <dbReference type="NCBI Taxonomy" id="866807"/>
    <lineage>
        <taxon>Bacteria</taxon>
        <taxon>Pseudomonadati</taxon>
        <taxon>Bacteroidota</taxon>
        <taxon>Cytophagia</taxon>
        <taxon>Cytophagales</taxon>
        <taxon>Persicobacteraceae</taxon>
        <taxon>Aureibacter</taxon>
    </lineage>
</organism>
<dbReference type="RefSeq" id="WP_309940023.1">
    <property type="nucleotide sequence ID" value="NZ_AP025305.1"/>
</dbReference>
<accession>A0AAE3XP61</accession>
<proteinExistence type="predicted"/>
<comment type="caution">
    <text evidence="2">The sequence shown here is derived from an EMBL/GenBank/DDBJ whole genome shotgun (WGS) entry which is preliminary data.</text>
</comment>
<evidence type="ECO:0000313" key="2">
    <source>
        <dbReference type="EMBL" id="MDR6240153.1"/>
    </source>
</evidence>
<evidence type="ECO:0000313" key="3">
    <source>
        <dbReference type="Proteomes" id="UP001185092"/>
    </source>
</evidence>